<dbReference type="InterPro" id="IPR013154">
    <property type="entry name" value="ADH-like_N"/>
</dbReference>
<dbReference type="AlphaFoldDB" id="A0A916TCW1"/>
<dbReference type="GO" id="GO:0070402">
    <property type="term" value="F:NADPH binding"/>
    <property type="evidence" value="ECO:0007669"/>
    <property type="project" value="TreeGrafter"/>
</dbReference>
<accession>A0A916TCW1</accession>
<dbReference type="Pfam" id="PF13602">
    <property type="entry name" value="ADH_zinc_N_2"/>
    <property type="match status" value="1"/>
</dbReference>
<dbReference type="Gene3D" id="3.40.50.720">
    <property type="entry name" value="NAD(P)-binding Rossmann-like Domain"/>
    <property type="match status" value="1"/>
</dbReference>
<dbReference type="InterPro" id="IPR036291">
    <property type="entry name" value="NAD(P)-bd_dom_sf"/>
</dbReference>
<keyword evidence="1" id="KW-0521">NADP</keyword>
<evidence type="ECO:0000313" key="4">
    <source>
        <dbReference type="EMBL" id="GGB40222.1"/>
    </source>
</evidence>
<gene>
    <name evidence="4" type="ORF">GCM10011489_29780</name>
</gene>
<organism evidence="4 5">
    <name type="scientific">Gordonia jinhuaensis</name>
    <dbReference type="NCBI Taxonomy" id="1517702"/>
    <lineage>
        <taxon>Bacteria</taxon>
        <taxon>Bacillati</taxon>
        <taxon>Actinomycetota</taxon>
        <taxon>Actinomycetes</taxon>
        <taxon>Mycobacteriales</taxon>
        <taxon>Gordoniaceae</taxon>
        <taxon>Gordonia</taxon>
    </lineage>
</organism>
<keyword evidence="5" id="KW-1185">Reference proteome</keyword>
<reference evidence="4" key="1">
    <citation type="journal article" date="2014" name="Int. J. Syst. Evol. Microbiol.">
        <title>Complete genome sequence of Corynebacterium casei LMG S-19264T (=DSM 44701T), isolated from a smear-ripened cheese.</title>
        <authorList>
            <consortium name="US DOE Joint Genome Institute (JGI-PGF)"/>
            <person name="Walter F."/>
            <person name="Albersmeier A."/>
            <person name="Kalinowski J."/>
            <person name="Ruckert C."/>
        </authorList>
    </citation>
    <scope>NUCLEOTIDE SEQUENCE</scope>
    <source>
        <strain evidence="4">CGMCC 1.12827</strain>
    </source>
</reference>
<proteinExistence type="predicted"/>
<evidence type="ECO:0000259" key="3">
    <source>
        <dbReference type="SMART" id="SM00829"/>
    </source>
</evidence>
<feature type="domain" description="Enoyl reductase (ER)" evidence="3">
    <location>
        <begin position="13"/>
        <end position="308"/>
    </location>
</feature>
<dbReference type="SMART" id="SM00829">
    <property type="entry name" value="PKS_ER"/>
    <property type="match status" value="1"/>
</dbReference>
<dbReference type="EMBL" id="BMGC01000024">
    <property type="protein sequence ID" value="GGB40222.1"/>
    <property type="molecule type" value="Genomic_DNA"/>
</dbReference>
<protein>
    <submittedName>
        <fullName evidence="4">Oxidoreductase</fullName>
    </submittedName>
</protein>
<dbReference type="SUPFAM" id="SSF50129">
    <property type="entry name" value="GroES-like"/>
    <property type="match status" value="1"/>
</dbReference>
<dbReference type="SUPFAM" id="SSF51735">
    <property type="entry name" value="NAD(P)-binding Rossmann-fold domains"/>
    <property type="match status" value="1"/>
</dbReference>
<sequence>MQATHWVANGHKGLRDFAFETTEVREPGTGQVTIEVAAAGVNPADLKHSMRKDAALPALIGYEVSGTITAVGPDTEIASGPVAVGDDVLAFRIYGGYATALTVRASDVYAKPDTLPHPQAANLLLAGTTASEMLHVTQAAEGDTILLHGASGAVGVMVLQLARRAGITVIGTASKANFEKVESFGGIPVEYGHGLERRVRTAAPDGIDAALDTAGTHEAVKASLDLVDDHRRIVTIANPLAAGEKGFRAIAGSSPESTIYRNSVRNELIALAGTGDLVVPLAREFPLAEATAALKLSESGHPGGKIALVN</sequence>
<evidence type="ECO:0000313" key="5">
    <source>
        <dbReference type="Proteomes" id="UP000621454"/>
    </source>
</evidence>
<dbReference type="GO" id="GO:0016651">
    <property type="term" value="F:oxidoreductase activity, acting on NAD(P)H"/>
    <property type="evidence" value="ECO:0007669"/>
    <property type="project" value="TreeGrafter"/>
</dbReference>
<name>A0A916TCW1_9ACTN</name>
<dbReference type="CDD" id="cd05289">
    <property type="entry name" value="MDR_like_2"/>
    <property type="match status" value="1"/>
</dbReference>
<dbReference type="PANTHER" id="PTHR48106">
    <property type="entry name" value="QUINONE OXIDOREDUCTASE PIG3-RELATED"/>
    <property type="match status" value="1"/>
</dbReference>
<dbReference type="Proteomes" id="UP000621454">
    <property type="component" value="Unassembled WGS sequence"/>
</dbReference>
<dbReference type="RefSeq" id="WP_188587369.1">
    <property type="nucleotide sequence ID" value="NZ_BMGC01000024.1"/>
</dbReference>
<dbReference type="InterPro" id="IPR020843">
    <property type="entry name" value="ER"/>
</dbReference>
<reference evidence="4" key="2">
    <citation type="submission" date="2020-09" db="EMBL/GenBank/DDBJ databases">
        <authorList>
            <person name="Sun Q."/>
            <person name="Zhou Y."/>
        </authorList>
    </citation>
    <scope>NUCLEOTIDE SEQUENCE</scope>
    <source>
        <strain evidence="4">CGMCC 1.12827</strain>
    </source>
</reference>
<dbReference type="Pfam" id="PF08240">
    <property type="entry name" value="ADH_N"/>
    <property type="match status" value="1"/>
</dbReference>
<dbReference type="Gene3D" id="3.90.180.10">
    <property type="entry name" value="Medium-chain alcohol dehydrogenases, catalytic domain"/>
    <property type="match status" value="1"/>
</dbReference>
<dbReference type="InterPro" id="IPR011032">
    <property type="entry name" value="GroES-like_sf"/>
</dbReference>
<keyword evidence="2" id="KW-0560">Oxidoreductase</keyword>
<comment type="caution">
    <text evidence="4">The sequence shown here is derived from an EMBL/GenBank/DDBJ whole genome shotgun (WGS) entry which is preliminary data.</text>
</comment>
<evidence type="ECO:0000256" key="1">
    <source>
        <dbReference type="ARBA" id="ARBA00022857"/>
    </source>
</evidence>
<evidence type="ECO:0000256" key="2">
    <source>
        <dbReference type="ARBA" id="ARBA00023002"/>
    </source>
</evidence>